<proteinExistence type="predicted"/>
<evidence type="ECO:0000256" key="1">
    <source>
        <dbReference type="SAM" id="Phobius"/>
    </source>
</evidence>
<comment type="caution">
    <text evidence="2">The sequence shown here is derived from an EMBL/GenBank/DDBJ whole genome shotgun (WGS) entry which is preliminary data.</text>
</comment>
<protein>
    <submittedName>
        <fullName evidence="2">Uncharacterized protein</fullName>
    </submittedName>
</protein>
<dbReference type="RefSeq" id="WP_261734055.1">
    <property type="nucleotide sequence ID" value="NZ_JAODOQ010000001.1"/>
</dbReference>
<gene>
    <name evidence="2" type="ORF">N4T56_17010</name>
</gene>
<keyword evidence="1" id="KW-0472">Membrane</keyword>
<keyword evidence="1" id="KW-0812">Transmembrane</keyword>
<sequence>MVLQESFYNWFWLGVFSTAALVGLFQSGHLLGLAAYSNDFRFDSVSPL</sequence>
<keyword evidence="1" id="KW-1133">Transmembrane helix</keyword>
<keyword evidence="3" id="KW-1185">Reference proteome</keyword>
<accession>A0ABT2P8M6</accession>
<evidence type="ECO:0000313" key="2">
    <source>
        <dbReference type="EMBL" id="MCT8987850.1"/>
    </source>
</evidence>
<dbReference type="EMBL" id="JAODOQ010000001">
    <property type="protein sequence ID" value="MCT8987850.1"/>
    <property type="molecule type" value="Genomic_DNA"/>
</dbReference>
<name>A0ABT2P8M6_9GAMM</name>
<organism evidence="2 3">
    <name type="scientific">Shewanella phaeophyticola</name>
    <dbReference type="NCBI Taxonomy" id="2978345"/>
    <lineage>
        <taxon>Bacteria</taxon>
        <taxon>Pseudomonadati</taxon>
        <taxon>Pseudomonadota</taxon>
        <taxon>Gammaproteobacteria</taxon>
        <taxon>Alteromonadales</taxon>
        <taxon>Shewanellaceae</taxon>
        <taxon>Shewanella</taxon>
    </lineage>
</organism>
<reference evidence="2" key="1">
    <citation type="submission" date="2022-09" db="EMBL/GenBank/DDBJ databases">
        <title>Shewanella sp. KJ10-1 sp.nov, isolated from marine algae.</title>
        <authorList>
            <person name="Butt M."/>
            <person name="Lee J.K."/>
            <person name="Kim J.M."/>
            <person name="Choi D.G."/>
        </authorList>
    </citation>
    <scope>NUCLEOTIDE SEQUENCE</scope>
    <source>
        <strain evidence="2">KJ10-1</strain>
    </source>
</reference>
<evidence type="ECO:0000313" key="3">
    <source>
        <dbReference type="Proteomes" id="UP001431192"/>
    </source>
</evidence>
<feature type="transmembrane region" description="Helical" evidence="1">
    <location>
        <begin position="12"/>
        <end position="36"/>
    </location>
</feature>
<dbReference type="Proteomes" id="UP001431192">
    <property type="component" value="Unassembled WGS sequence"/>
</dbReference>